<reference evidence="1" key="1">
    <citation type="submission" date="2018-05" db="EMBL/GenBank/DDBJ databases">
        <authorList>
            <person name="Lanie J.A."/>
            <person name="Ng W.-L."/>
            <person name="Kazmierczak K.M."/>
            <person name="Andrzejewski T.M."/>
            <person name="Davidsen T.M."/>
            <person name="Wayne K.J."/>
            <person name="Tettelin H."/>
            <person name="Glass J.I."/>
            <person name="Rusch D."/>
            <person name="Podicherti R."/>
            <person name="Tsui H.-C.T."/>
            <person name="Winkler M.E."/>
        </authorList>
    </citation>
    <scope>NUCLEOTIDE SEQUENCE</scope>
</reference>
<gene>
    <name evidence="1" type="ORF">METZ01_LOCUS471599</name>
</gene>
<protein>
    <submittedName>
        <fullName evidence="1">Uncharacterized protein</fullName>
    </submittedName>
</protein>
<name>A0A383BH78_9ZZZZ</name>
<sequence length="47" mass="5548">MFLIWVRDMKLDAKDRAWLAAIRHYAVHDKERGPPTGKYNGGQKIFF</sequence>
<organism evidence="1">
    <name type="scientific">marine metagenome</name>
    <dbReference type="NCBI Taxonomy" id="408172"/>
    <lineage>
        <taxon>unclassified sequences</taxon>
        <taxon>metagenomes</taxon>
        <taxon>ecological metagenomes</taxon>
    </lineage>
</organism>
<dbReference type="Gene3D" id="1.20.950.20">
    <property type="entry name" value="Transmembrane di-heme cytochromes, Chain C"/>
    <property type="match status" value="1"/>
</dbReference>
<dbReference type="EMBL" id="UINC01200040">
    <property type="protein sequence ID" value="SVE18745.1"/>
    <property type="molecule type" value="Genomic_DNA"/>
</dbReference>
<evidence type="ECO:0000313" key="1">
    <source>
        <dbReference type="EMBL" id="SVE18745.1"/>
    </source>
</evidence>
<feature type="non-terminal residue" evidence="1">
    <location>
        <position position="47"/>
    </location>
</feature>
<dbReference type="AlphaFoldDB" id="A0A383BH78"/>
<accession>A0A383BH78</accession>
<proteinExistence type="predicted"/>